<reference evidence="1 2" key="1">
    <citation type="submission" date="2021-06" db="EMBL/GenBank/DDBJ databases">
        <title>Caerostris darwini draft genome.</title>
        <authorList>
            <person name="Kono N."/>
            <person name="Arakawa K."/>
        </authorList>
    </citation>
    <scope>NUCLEOTIDE SEQUENCE [LARGE SCALE GENOMIC DNA]</scope>
</reference>
<sequence>MLVKRVVLNFNLLPAMREAIQKIYPLIERARSCCFHDFCLLMTLINRVDTVGKRGIEHKLISMEVKTRSFSTLPSCVSLAKNQKIFCSLSHRLTSLIAGVEANMSRTESLTTL</sequence>
<keyword evidence="2" id="KW-1185">Reference proteome</keyword>
<gene>
    <name evidence="1" type="ORF">CDAR_239361</name>
</gene>
<dbReference type="Proteomes" id="UP001054837">
    <property type="component" value="Unassembled WGS sequence"/>
</dbReference>
<comment type="caution">
    <text evidence="1">The sequence shown here is derived from an EMBL/GenBank/DDBJ whole genome shotgun (WGS) entry which is preliminary data.</text>
</comment>
<evidence type="ECO:0000313" key="1">
    <source>
        <dbReference type="EMBL" id="GIY35457.1"/>
    </source>
</evidence>
<name>A0AAV4SSD5_9ARAC</name>
<proteinExistence type="predicted"/>
<organism evidence="1 2">
    <name type="scientific">Caerostris darwini</name>
    <dbReference type="NCBI Taxonomy" id="1538125"/>
    <lineage>
        <taxon>Eukaryota</taxon>
        <taxon>Metazoa</taxon>
        <taxon>Ecdysozoa</taxon>
        <taxon>Arthropoda</taxon>
        <taxon>Chelicerata</taxon>
        <taxon>Arachnida</taxon>
        <taxon>Araneae</taxon>
        <taxon>Araneomorphae</taxon>
        <taxon>Entelegynae</taxon>
        <taxon>Araneoidea</taxon>
        <taxon>Araneidae</taxon>
        <taxon>Caerostris</taxon>
    </lineage>
</organism>
<accession>A0AAV4SSD5</accession>
<dbReference type="AlphaFoldDB" id="A0AAV4SSD5"/>
<protein>
    <submittedName>
        <fullName evidence="1">Uncharacterized protein</fullName>
    </submittedName>
</protein>
<evidence type="ECO:0000313" key="2">
    <source>
        <dbReference type="Proteomes" id="UP001054837"/>
    </source>
</evidence>
<dbReference type="EMBL" id="BPLQ01008169">
    <property type="protein sequence ID" value="GIY35457.1"/>
    <property type="molecule type" value="Genomic_DNA"/>
</dbReference>